<dbReference type="EMBL" id="LRPM01000048">
    <property type="protein sequence ID" value="KWZ77505.1"/>
    <property type="molecule type" value="Genomic_DNA"/>
</dbReference>
<keyword evidence="3" id="KW-1185">Reference proteome</keyword>
<evidence type="ECO:0000313" key="2">
    <source>
        <dbReference type="EMBL" id="KWZ77505.1"/>
    </source>
</evidence>
<dbReference type="Proteomes" id="UP000070383">
    <property type="component" value="Unassembled WGS sequence"/>
</dbReference>
<feature type="domain" description="YprB ribonuclease H-like" evidence="1">
    <location>
        <begin position="19"/>
        <end position="177"/>
    </location>
</feature>
<comment type="caution">
    <text evidence="2">The sequence shown here is derived from an EMBL/GenBank/DDBJ whole genome shotgun (WGS) entry which is preliminary data.</text>
</comment>
<sequence>MITFKKRYYSKNLKENEMILDIETTGLDSRVDKLVLLGLIEKNDDRTYIVQYFAQNDDEEERLLKIYLKKIKNNTLVTYNGDTFDLAFLNNRLIDHKLFPVLVDCVDLLKVVKKYRKFFDFDSLKLTDIEKLVNFHRDDPSRYKSISKLINDTDKRDRPYPIMKHNENDLIATELIRNIESYFIEKLSIETKYSTISLLDSYINNDIANLKFKSDKTMDSAYFYGDNYELVIDGQEIIINLQVLYGRFNSKSTGYVSINNFNIVNSSMTKVDEHFLIIKEKYTYTYLNILKLAKKIIENHL</sequence>
<dbReference type="InterPro" id="IPR012337">
    <property type="entry name" value="RNaseH-like_sf"/>
</dbReference>
<organism evidence="2 3">
    <name type="scientific">Anaerococcus tetradius</name>
    <dbReference type="NCBI Taxonomy" id="33036"/>
    <lineage>
        <taxon>Bacteria</taxon>
        <taxon>Bacillati</taxon>
        <taxon>Bacillota</taxon>
        <taxon>Tissierellia</taxon>
        <taxon>Tissierellales</taxon>
        <taxon>Peptoniphilaceae</taxon>
        <taxon>Anaerococcus</taxon>
    </lineage>
</organism>
<dbReference type="AlphaFoldDB" id="A0A133KDI1"/>
<name>A0A133KDI1_9FIRM</name>
<dbReference type="STRING" id="33036.HMPREF3200_01325"/>
<dbReference type="OrthoDB" id="9790530at2"/>
<dbReference type="GO" id="GO:0003676">
    <property type="term" value="F:nucleic acid binding"/>
    <property type="evidence" value="ECO:0007669"/>
    <property type="project" value="InterPro"/>
</dbReference>
<accession>A0A133KDI1</accession>
<dbReference type="InterPro" id="IPR036397">
    <property type="entry name" value="RNaseH_sf"/>
</dbReference>
<protein>
    <recommendedName>
        <fullName evidence="1">YprB ribonuclease H-like domain-containing protein</fullName>
    </recommendedName>
</protein>
<evidence type="ECO:0000313" key="3">
    <source>
        <dbReference type="Proteomes" id="UP000070383"/>
    </source>
</evidence>
<dbReference type="InterPro" id="IPR038720">
    <property type="entry name" value="YprB_RNase_H-like_dom"/>
</dbReference>
<reference evidence="3" key="1">
    <citation type="submission" date="2016-01" db="EMBL/GenBank/DDBJ databases">
        <authorList>
            <person name="Mitreva M."/>
            <person name="Pepin K.H."/>
            <person name="Mihindukulasuriya K.A."/>
            <person name="Fulton R."/>
            <person name="Fronick C."/>
            <person name="O'Laughlin M."/>
            <person name="Miner T."/>
            <person name="Herter B."/>
            <person name="Rosa B.A."/>
            <person name="Cordes M."/>
            <person name="Tomlinson C."/>
            <person name="Wollam A."/>
            <person name="Palsikar V.B."/>
            <person name="Mardis E.R."/>
            <person name="Wilson R.K."/>
        </authorList>
    </citation>
    <scope>NUCLEOTIDE SEQUENCE [LARGE SCALE GENOMIC DNA]</scope>
    <source>
        <strain evidence="3">MJR8151</strain>
    </source>
</reference>
<proteinExistence type="predicted"/>
<dbReference type="Pfam" id="PF13482">
    <property type="entry name" value="RNase_H_2"/>
    <property type="match status" value="1"/>
</dbReference>
<dbReference type="Gene3D" id="3.30.420.10">
    <property type="entry name" value="Ribonuclease H-like superfamily/Ribonuclease H"/>
    <property type="match status" value="1"/>
</dbReference>
<dbReference type="PATRIC" id="fig|33036.3.peg.1313"/>
<dbReference type="SUPFAM" id="SSF53098">
    <property type="entry name" value="Ribonuclease H-like"/>
    <property type="match status" value="1"/>
</dbReference>
<evidence type="ECO:0000259" key="1">
    <source>
        <dbReference type="Pfam" id="PF13482"/>
    </source>
</evidence>
<gene>
    <name evidence="2" type="ORF">HMPREF3200_01325</name>
</gene>